<evidence type="ECO:0000256" key="5">
    <source>
        <dbReference type="ARBA" id="ARBA00022777"/>
    </source>
</evidence>
<dbReference type="Pfam" id="PF14572">
    <property type="entry name" value="Pribosyl_synth"/>
    <property type="match status" value="1"/>
</dbReference>
<dbReference type="PANTHER" id="PTHR10210:SF41">
    <property type="entry name" value="RIBOSE-PHOSPHATE PYROPHOSPHOKINASE 1, CHLOROPLASTIC"/>
    <property type="match status" value="1"/>
</dbReference>
<feature type="binding site" evidence="9">
    <location>
        <position position="224"/>
    </location>
    <ligand>
        <name>D-ribose 5-phosphate</name>
        <dbReference type="ChEBI" id="CHEBI:78346"/>
    </ligand>
</feature>
<comment type="similarity">
    <text evidence="9">Belongs to the ribose-phosphate pyrophosphokinase family. Class I subfamily.</text>
</comment>
<comment type="subcellular location">
    <subcellularLocation>
        <location evidence="9">Cytoplasm</location>
    </subcellularLocation>
</comment>
<feature type="domain" description="Ribose-phosphate pyrophosphokinase N-terminal" evidence="10">
    <location>
        <begin position="8"/>
        <end position="124"/>
    </location>
</feature>
<dbReference type="SUPFAM" id="SSF53271">
    <property type="entry name" value="PRTase-like"/>
    <property type="match status" value="1"/>
</dbReference>
<dbReference type="eggNOG" id="COG0462">
    <property type="taxonomic scope" value="Bacteria"/>
</dbReference>
<dbReference type="InterPro" id="IPR029099">
    <property type="entry name" value="Pribosyltran_N"/>
</dbReference>
<sequence>MQDDRNLLVFSGNANRPLADAVCKELGVRMGKALVSKFSDGEVQVEIEENVRRQEAFVIQPTSAPSAENLVELLVLIDALKRASVSSVTAVVPYFGYARQDRRPRSARVPITAKVAAKMFGAVGADRVLTVDLHADQIQGFFDLPVDNVYASPLLLADIWRAHGTDNLIVVSPDVGGVVRARAIAKRLDDADLAIIDKRRPRANVATVMNIIGDVNGKTCVLVDDIVDTAGTLCAAAAALKAQGATKVVAYCTHPVLSGAAIDNLNKSQLDELVVTDTIPLSEPAKACGRIRQLSVAELLAETIRRIAFGESVSSLYVD</sequence>
<evidence type="ECO:0000256" key="3">
    <source>
        <dbReference type="ARBA" id="ARBA00022727"/>
    </source>
</evidence>
<evidence type="ECO:0000313" key="11">
    <source>
        <dbReference type="EMBL" id="KGQ19521.1"/>
    </source>
</evidence>
<dbReference type="EC" id="2.7.6.1" evidence="9"/>
<dbReference type="GO" id="GO:0009156">
    <property type="term" value="P:ribonucleoside monophosphate biosynthetic process"/>
    <property type="evidence" value="ECO:0007669"/>
    <property type="project" value="InterPro"/>
</dbReference>
<keyword evidence="7 9" id="KW-0460">Magnesium</keyword>
<comment type="function">
    <text evidence="9">Involved in the biosynthesis of the central metabolite phospho-alpha-D-ribosyl-1-pyrophosphate (PRPP) via the transfer of pyrophosphoryl group from ATP to 1-hydroxyl of ribose-5-phosphate (Rib-5-P).</text>
</comment>
<dbReference type="FunFam" id="3.40.50.2020:FF:000002">
    <property type="entry name" value="Ribose-phosphate pyrophosphokinase"/>
    <property type="match status" value="1"/>
</dbReference>
<dbReference type="InterPro" id="IPR005946">
    <property type="entry name" value="Rib-P_diPkinase"/>
</dbReference>
<feature type="active site" evidence="9">
    <location>
        <position position="198"/>
    </location>
</feature>
<proteinExistence type="inferred from homology"/>
<comment type="subunit">
    <text evidence="9">Homohexamer.</text>
</comment>
<feature type="binding site" evidence="9">
    <location>
        <begin position="40"/>
        <end position="42"/>
    </location>
    <ligand>
        <name>ATP</name>
        <dbReference type="ChEBI" id="CHEBI:30616"/>
    </ligand>
</feature>
<keyword evidence="6 9" id="KW-0067">ATP-binding</keyword>
<dbReference type="GO" id="GO:0000287">
    <property type="term" value="F:magnesium ion binding"/>
    <property type="evidence" value="ECO:0007669"/>
    <property type="project" value="UniProtKB-UniRule"/>
</dbReference>
<reference evidence="11 12" key="1">
    <citation type="submission" date="2014-09" db="EMBL/GenBank/DDBJ databases">
        <title>Genome sequences of Lysobacter dokdonensis DS-58.</title>
        <authorList>
            <person name="Kim J.F."/>
            <person name="Kwak M.-J."/>
        </authorList>
    </citation>
    <scope>NUCLEOTIDE SEQUENCE [LARGE SCALE GENOMIC DNA]</scope>
    <source>
        <strain evidence="11 12">DS-58</strain>
    </source>
</reference>
<dbReference type="Pfam" id="PF13793">
    <property type="entry name" value="Pribosyltran_N"/>
    <property type="match status" value="1"/>
</dbReference>
<feature type="binding site" evidence="9">
    <location>
        <position position="174"/>
    </location>
    <ligand>
        <name>Mg(2+)</name>
        <dbReference type="ChEBI" id="CHEBI:18420"/>
    </ligand>
</feature>
<comment type="catalytic activity">
    <reaction evidence="8 9">
        <text>D-ribose 5-phosphate + ATP = 5-phospho-alpha-D-ribose 1-diphosphate + AMP + H(+)</text>
        <dbReference type="Rhea" id="RHEA:15609"/>
        <dbReference type="ChEBI" id="CHEBI:15378"/>
        <dbReference type="ChEBI" id="CHEBI:30616"/>
        <dbReference type="ChEBI" id="CHEBI:58017"/>
        <dbReference type="ChEBI" id="CHEBI:78346"/>
        <dbReference type="ChEBI" id="CHEBI:456215"/>
        <dbReference type="EC" id="2.7.6.1"/>
    </reaction>
</comment>
<dbReference type="STRING" id="1300345.LF41_2780"/>
<evidence type="ECO:0000256" key="7">
    <source>
        <dbReference type="ARBA" id="ARBA00022842"/>
    </source>
</evidence>
<accession>A0A0A2WH52</accession>
<dbReference type="AlphaFoldDB" id="A0A0A2WH52"/>
<dbReference type="RefSeq" id="WP_036167806.1">
    <property type="nucleotide sequence ID" value="NZ_JRKJ01000007.1"/>
</dbReference>
<protein>
    <recommendedName>
        <fullName evidence="9">Ribose-phosphate pyrophosphokinase</fullName>
        <shortName evidence="9">RPPK</shortName>
        <ecNumber evidence="9">2.7.6.1</ecNumber>
    </recommendedName>
    <alternativeName>
        <fullName evidence="9">5-phospho-D-ribosyl alpha-1-diphosphate synthase</fullName>
    </alternativeName>
    <alternativeName>
        <fullName evidence="9">Phosphoribosyl diphosphate synthase</fullName>
    </alternativeName>
    <alternativeName>
        <fullName evidence="9">Phosphoribosyl pyrophosphate synthase</fullName>
        <shortName evidence="9">P-Rib-PP synthase</shortName>
        <shortName evidence="9">PRPP synthase</shortName>
        <shortName evidence="9">PRPPase</shortName>
    </alternativeName>
</protein>
<dbReference type="GO" id="GO:0004749">
    <property type="term" value="F:ribose phosphate diphosphokinase activity"/>
    <property type="evidence" value="ECO:0007669"/>
    <property type="project" value="UniProtKB-UniRule"/>
</dbReference>
<dbReference type="OrthoDB" id="9777067at2"/>
<dbReference type="InterPro" id="IPR000836">
    <property type="entry name" value="PRTase_dom"/>
</dbReference>
<keyword evidence="1 9" id="KW-0808">Transferase</keyword>
<dbReference type="PANTHER" id="PTHR10210">
    <property type="entry name" value="RIBOSE-PHOSPHATE DIPHOSPHOKINASE FAMILY MEMBER"/>
    <property type="match status" value="1"/>
</dbReference>
<dbReference type="NCBIfam" id="NF003428">
    <property type="entry name" value="PRK04923.1"/>
    <property type="match status" value="1"/>
</dbReference>
<dbReference type="PATRIC" id="fig|1300345.3.peg.1335"/>
<evidence type="ECO:0000259" key="10">
    <source>
        <dbReference type="Pfam" id="PF13793"/>
    </source>
</evidence>
<feature type="binding site" evidence="9">
    <location>
        <position position="200"/>
    </location>
    <ligand>
        <name>D-ribose 5-phosphate</name>
        <dbReference type="ChEBI" id="CHEBI:78346"/>
    </ligand>
</feature>
<dbReference type="InterPro" id="IPR029057">
    <property type="entry name" value="PRTase-like"/>
</dbReference>
<feature type="binding site" evidence="9">
    <location>
        <begin position="99"/>
        <end position="100"/>
    </location>
    <ligand>
        <name>ATP</name>
        <dbReference type="ChEBI" id="CHEBI:30616"/>
    </ligand>
</feature>
<keyword evidence="12" id="KW-1185">Reference proteome</keyword>
<comment type="pathway">
    <text evidence="9">Metabolic intermediate biosynthesis; 5-phospho-alpha-D-ribose 1-diphosphate biosynthesis; 5-phospho-alpha-D-ribose 1-diphosphate from D-ribose 5-phosphate (route I): step 1/1.</text>
</comment>
<evidence type="ECO:0000256" key="1">
    <source>
        <dbReference type="ARBA" id="ARBA00022679"/>
    </source>
</evidence>
<dbReference type="UniPathway" id="UPA00087">
    <property type="reaction ID" value="UER00172"/>
</dbReference>
<dbReference type="GO" id="GO:0005524">
    <property type="term" value="F:ATP binding"/>
    <property type="evidence" value="ECO:0007669"/>
    <property type="project" value="UniProtKB-KW"/>
</dbReference>
<evidence type="ECO:0000256" key="9">
    <source>
        <dbReference type="HAMAP-Rule" id="MF_00583"/>
    </source>
</evidence>
<dbReference type="CDD" id="cd06223">
    <property type="entry name" value="PRTases_typeI"/>
    <property type="match status" value="1"/>
</dbReference>
<name>A0A0A2WH52_9GAMM</name>
<dbReference type="PROSITE" id="PS00114">
    <property type="entry name" value="PRPP_SYNTHASE"/>
    <property type="match status" value="1"/>
</dbReference>
<keyword evidence="5 9" id="KW-0418">Kinase</keyword>
<dbReference type="GO" id="GO:0016301">
    <property type="term" value="F:kinase activity"/>
    <property type="evidence" value="ECO:0007669"/>
    <property type="project" value="UniProtKB-KW"/>
</dbReference>
<dbReference type="NCBIfam" id="NF002320">
    <property type="entry name" value="PRK01259.1"/>
    <property type="match status" value="1"/>
</dbReference>
<gene>
    <name evidence="9" type="primary">prs</name>
    <name evidence="11" type="ORF">LF41_2780</name>
</gene>
<keyword evidence="3 9" id="KW-0545">Nucleotide biosynthesis</keyword>
<feature type="binding site" evidence="9">
    <location>
        <position position="134"/>
    </location>
    <ligand>
        <name>Mg(2+)</name>
        <dbReference type="ChEBI" id="CHEBI:18420"/>
    </ligand>
</feature>
<keyword evidence="4 9" id="KW-0547">Nucleotide-binding</keyword>
<dbReference type="SMART" id="SM01400">
    <property type="entry name" value="Pribosyltran_N"/>
    <property type="match status" value="1"/>
</dbReference>
<evidence type="ECO:0000256" key="6">
    <source>
        <dbReference type="ARBA" id="ARBA00022840"/>
    </source>
</evidence>
<keyword evidence="9" id="KW-0963">Cytoplasm</keyword>
<comment type="caution">
    <text evidence="11">The sequence shown here is derived from an EMBL/GenBank/DDBJ whole genome shotgun (WGS) entry which is preliminary data.</text>
</comment>
<dbReference type="HAMAP" id="MF_00583_B">
    <property type="entry name" value="RibP_PPkinase_B"/>
    <property type="match status" value="1"/>
</dbReference>
<dbReference type="InterPro" id="IPR037515">
    <property type="entry name" value="Rib-P_diPkinase_bac"/>
</dbReference>
<evidence type="ECO:0000256" key="2">
    <source>
        <dbReference type="ARBA" id="ARBA00022723"/>
    </source>
</evidence>
<evidence type="ECO:0000256" key="8">
    <source>
        <dbReference type="ARBA" id="ARBA00049535"/>
    </source>
</evidence>
<keyword evidence="2 9" id="KW-0479">Metal-binding</keyword>
<dbReference type="Proteomes" id="UP000030518">
    <property type="component" value="Unassembled WGS sequence"/>
</dbReference>
<dbReference type="GO" id="GO:0006015">
    <property type="term" value="P:5-phosphoribose 1-diphosphate biosynthetic process"/>
    <property type="evidence" value="ECO:0007669"/>
    <property type="project" value="UniProtKB-UniRule"/>
</dbReference>
<dbReference type="InterPro" id="IPR000842">
    <property type="entry name" value="PRib_PP_synth_CS"/>
</dbReference>
<feature type="binding site" evidence="9">
    <location>
        <begin position="228"/>
        <end position="232"/>
    </location>
    <ligand>
        <name>D-ribose 5-phosphate</name>
        <dbReference type="ChEBI" id="CHEBI:78346"/>
    </ligand>
</feature>
<evidence type="ECO:0000256" key="4">
    <source>
        <dbReference type="ARBA" id="ARBA00022741"/>
    </source>
</evidence>
<comment type="cofactor">
    <cofactor evidence="9">
        <name>Mg(2+)</name>
        <dbReference type="ChEBI" id="CHEBI:18420"/>
    </cofactor>
    <text evidence="9">Binds 2 Mg(2+) ions per subunit.</text>
</comment>
<dbReference type="EMBL" id="JRKJ01000007">
    <property type="protein sequence ID" value="KGQ19521.1"/>
    <property type="molecule type" value="Genomic_DNA"/>
</dbReference>
<dbReference type="GO" id="GO:0005737">
    <property type="term" value="C:cytoplasm"/>
    <property type="evidence" value="ECO:0007669"/>
    <property type="project" value="UniProtKB-SubCell"/>
</dbReference>
<dbReference type="GO" id="GO:0006164">
    <property type="term" value="P:purine nucleotide biosynthetic process"/>
    <property type="evidence" value="ECO:0007669"/>
    <property type="project" value="TreeGrafter"/>
</dbReference>
<evidence type="ECO:0000313" key="12">
    <source>
        <dbReference type="Proteomes" id="UP000030518"/>
    </source>
</evidence>
<dbReference type="GO" id="GO:0002189">
    <property type="term" value="C:ribose phosphate diphosphokinase complex"/>
    <property type="evidence" value="ECO:0007669"/>
    <property type="project" value="TreeGrafter"/>
</dbReference>
<organism evidence="11 12">
    <name type="scientific">Lysobacter dokdonensis DS-58</name>
    <dbReference type="NCBI Taxonomy" id="1300345"/>
    <lineage>
        <taxon>Bacteria</taxon>
        <taxon>Pseudomonadati</taxon>
        <taxon>Pseudomonadota</taxon>
        <taxon>Gammaproteobacteria</taxon>
        <taxon>Lysobacterales</taxon>
        <taxon>Lysobacteraceae</taxon>
        <taxon>Noviluteimonas</taxon>
    </lineage>
</organism>
<dbReference type="Gene3D" id="3.40.50.2020">
    <property type="match status" value="2"/>
</dbReference>
<dbReference type="NCBIfam" id="TIGR01251">
    <property type="entry name" value="ribP_PPkin"/>
    <property type="match status" value="1"/>
</dbReference>